<name>A0A251TRX8_HELAN</name>
<reference evidence="1 3" key="1">
    <citation type="journal article" date="2017" name="Nature">
        <title>The sunflower genome provides insights into oil metabolism, flowering and Asterid evolution.</title>
        <authorList>
            <person name="Badouin H."/>
            <person name="Gouzy J."/>
            <person name="Grassa C.J."/>
            <person name="Murat F."/>
            <person name="Staton S.E."/>
            <person name="Cottret L."/>
            <person name="Lelandais-Briere C."/>
            <person name="Owens G.L."/>
            <person name="Carrere S."/>
            <person name="Mayjonade B."/>
            <person name="Legrand L."/>
            <person name="Gill N."/>
            <person name="Kane N.C."/>
            <person name="Bowers J.E."/>
            <person name="Hubner S."/>
            <person name="Bellec A."/>
            <person name="Berard A."/>
            <person name="Berges H."/>
            <person name="Blanchet N."/>
            <person name="Boniface M.C."/>
            <person name="Brunel D."/>
            <person name="Catrice O."/>
            <person name="Chaidir N."/>
            <person name="Claudel C."/>
            <person name="Donnadieu C."/>
            <person name="Faraut T."/>
            <person name="Fievet G."/>
            <person name="Helmstetter N."/>
            <person name="King M."/>
            <person name="Knapp S.J."/>
            <person name="Lai Z."/>
            <person name="Le Paslier M.C."/>
            <person name="Lippi Y."/>
            <person name="Lorenzon L."/>
            <person name="Mandel J.R."/>
            <person name="Marage G."/>
            <person name="Marchand G."/>
            <person name="Marquand E."/>
            <person name="Bret-Mestries E."/>
            <person name="Morien E."/>
            <person name="Nambeesan S."/>
            <person name="Nguyen T."/>
            <person name="Pegot-Espagnet P."/>
            <person name="Pouilly N."/>
            <person name="Raftis F."/>
            <person name="Sallet E."/>
            <person name="Schiex T."/>
            <person name="Thomas J."/>
            <person name="Vandecasteele C."/>
            <person name="Vares D."/>
            <person name="Vear F."/>
            <person name="Vautrin S."/>
            <person name="Crespi M."/>
            <person name="Mangin B."/>
            <person name="Burke J.M."/>
            <person name="Salse J."/>
            <person name="Munos S."/>
            <person name="Vincourt P."/>
            <person name="Rieseberg L.H."/>
            <person name="Langlade N.B."/>
        </authorList>
    </citation>
    <scope>NUCLEOTIDE SEQUENCE [LARGE SCALE GENOMIC DNA]</scope>
    <source>
        <strain evidence="3">cv. SF193</strain>
        <tissue evidence="1">Leaves</tissue>
    </source>
</reference>
<dbReference type="EMBL" id="CM007898">
    <property type="protein sequence ID" value="OTG13880.1"/>
    <property type="molecule type" value="Genomic_DNA"/>
</dbReference>
<dbReference type="InParanoid" id="A0A251TRX8"/>
<reference evidence="2" key="2">
    <citation type="submission" date="2017-02" db="EMBL/GenBank/DDBJ databases">
        <title>Sunflower complete genome.</title>
        <authorList>
            <person name="Langlade N."/>
            <person name="Munos S."/>
        </authorList>
    </citation>
    <scope>NUCLEOTIDE SEQUENCE [LARGE SCALE GENOMIC DNA]</scope>
    <source>
        <tissue evidence="2">Leaves</tissue>
    </source>
</reference>
<proteinExistence type="predicted"/>
<sequence length="61" mass="7485">MIRERHRTRFRWREKDLQIERVPSYLLLVPPLTSIGHPSEPPPTTRRRTLLVILHLQKRHR</sequence>
<evidence type="ECO:0000313" key="1">
    <source>
        <dbReference type="EMBL" id="KAF5789306.1"/>
    </source>
</evidence>
<evidence type="ECO:0000313" key="2">
    <source>
        <dbReference type="EMBL" id="OTG13880.1"/>
    </source>
</evidence>
<dbReference type="Proteomes" id="UP000215914">
    <property type="component" value="Chromosome 9"/>
</dbReference>
<dbReference type="EMBL" id="MNCJ02000324">
    <property type="protein sequence ID" value="KAF5789306.1"/>
    <property type="molecule type" value="Genomic_DNA"/>
</dbReference>
<dbReference type="AlphaFoldDB" id="A0A251TRX8"/>
<reference evidence="1" key="3">
    <citation type="submission" date="2020-06" db="EMBL/GenBank/DDBJ databases">
        <title>Helianthus annuus Genome sequencing and assembly Release 2.</title>
        <authorList>
            <person name="Gouzy J."/>
            <person name="Langlade N."/>
            <person name="Munos S."/>
        </authorList>
    </citation>
    <scope>NUCLEOTIDE SEQUENCE</scope>
    <source>
        <tissue evidence="1">Leaves</tissue>
    </source>
</reference>
<keyword evidence="3" id="KW-1185">Reference proteome</keyword>
<organism evidence="2 3">
    <name type="scientific">Helianthus annuus</name>
    <name type="common">Common sunflower</name>
    <dbReference type="NCBI Taxonomy" id="4232"/>
    <lineage>
        <taxon>Eukaryota</taxon>
        <taxon>Viridiplantae</taxon>
        <taxon>Streptophyta</taxon>
        <taxon>Embryophyta</taxon>
        <taxon>Tracheophyta</taxon>
        <taxon>Spermatophyta</taxon>
        <taxon>Magnoliopsida</taxon>
        <taxon>eudicotyledons</taxon>
        <taxon>Gunneridae</taxon>
        <taxon>Pentapetalae</taxon>
        <taxon>asterids</taxon>
        <taxon>campanulids</taxon>
        <taxon>Asterales</taxon>
        <taxon>Asteraceae</taxon>
        <taxon>Asteroideae</taxon>
        <taxon>Heliantheae alliance</taxon>
        <taxon>Heliantheae</taxon>
        <taxon>Helianthus</taxon>
    </lineage>
</organism>
<evidence type="ECO:0000313" key="3">
    <source>
        <dbReference type="Proteomes" id="UP000215914"/>
    </source>
</evidence>
<protein>
    <submittedName>
        <fullName evidence="2">Uncharacterized protein</fullName>
    </submittedName>
</protein>
<dbReference type="Gramene" id="mRNA:HanXRQr2_Chr09g0369641">
    <property type="protein sequence ID" value="CDS:HanXRQr2_Chr09g0369641.1"/>
    <property type="gene ID" value="HanXRQr2_Chr09g0369641"/>
</dbReference>
<gene>
    <name evidence="2" type="ORF">HannXRQ_Chr09g0243161</name>
    <name evidence="1" type="ORF">HanXRQr2_Chr09g0369641</name>
</gene>
<accession>A0A251TRX8</accession>